<dbReference type="InterPro" id="IPR036388">
    <property type="entry name" value="WH-like_DNA-bd_sf"/>
</dbReference>
<keyword evidence="1 5" id="KW-0489">Methyltransferase</keyword>
<dbReference type="Gene3D" id="1.10.10.10">
    <property type="entry name" value="Winged helix-like DNA-binding domain superfamily/Winged helix DNA-binding domain"/>
    <property type="match status" value="1"/>
</dbReference>
<evidence type="ECO:0000259" key="4">
    <source>
        <dbReference type="Pfam" id="PF00891"/>
    </source>
</evidence>
<dbReference type="SUPFAM" id="SSF46785">
    <property type="entry name" value="Winged helix' DNA-binding domain"/>
    <property type="match status" value="1"/>
</dbReference>
<dbReference type="Gene3D" id="3.40.50.150">
    <property type="entry name" value="Vaccinia Virus protein VP39"/>
    <property type="match status" value="1"/>
</dbReference>
<dbReference type="InParanoid" id="A0A165GBE5"/>
<dbReference type="EMBL" id="KV423958">
    <property type="protein sequence ID" value="KZT57856.1"/>
    <property type="molecule type" value="Genomic_DNA"/>
</dbReference>
<dbReference type="PROSITE" id="PS51683">
    <property type="entry name" value="SAM_OMT_II"/>
    <property type="match status" value="1"/>
</dbReference>
<dbReference type="GO" id="GO:0008171">
    <property type="term" value="F:O-methyltransferase activity"/>
    <property type="evidence" value="ECO:0007669"/>
    <property type="project" value="InterPro"/>
</dbReference>
<dbReference type="GO" id="GO:0032259">
    <property type="term" value="P:methylation"/>
    <property type="evidence" value="ECO:0007669"/>
    <property type="project" value="UniProtKB-KW"/>
</dbReference>
<reference evidence="5 6" key="1">
    <citation type="journal article" date="2016" name="Mol. Biol. Evol.">
        <title>Comparative Genomics of Early-Diverging Mushroom-Forming Fungi Provides Insights into the Origins of Lignocellulose Decay Capabilities.</title>
        <authorList>
            <person name="Nagy L.G."/>
            <person name="Riley R."/>
            <person name="Tritt A."/>
            <person name="Adam C."/>
            <person name="Daum C."/>
            <person name="Floudas D."/>
            <person name="Sun H."/>
            <person name="Yadav J.S."/>
            <person name="Pangilinan J."/>
            <person name="Larsson K.H."/>
            <person name="Matsuura K."/>
            <person name="Barry K."/>
            <person name="Labutti K."/>
            <person name="Kuo R."/>
            <person name="Ohm R.A."/>
            <person name="Bhattacharya S.S."/>
            <person name="Shirouzu T."/>
            <person name="Yoshinaga Y."/>
            <person name="Martin F.M."/>
            <person name="Grigoriev I.V."/>
            <person name="Hibbett D.S."/>
        </authorList>
    </citation>
    <scope>NUCLEOTIDE SEQUENCE [LARGE SCALE GENOMIC DNA]</scope>
    <source>
        <strain evidence="5 6">HHB12733</strain>
    </source>
</reference>
<protein>
    <submittedName>
        <fullName evidence="5">S-adenosyl-L-methionine-dependent methyltransferase</fullName>
    </submittedName>
</protein>
<dbReference type="InterPro" id="IPR016461">
    <property type="entry name" value="COMT-like"/>
</dbReference>
<evidence type="ECO:0000256" key="2">
    <source>
        <dbReference type="ARBA" id="ARBA00022679"/>
    </source>
</evidence>
<evidence type="ECO:0000256" key="1">
    <source>
        <dbReference type="ARBA" id="ARBA00022603"/>
    </source>
</evidence>
<dbReference type="Pfam" id="PF00891">
    <property type="entry name" value="Methyltransf_2"/>
    <property type="match status" value="1"/>
</dbReference>
<gene>
    <name evidence="5" type="ORF">CALCODRAFT_267948</name>
</gene>
<dbReference type="Proteomes" id="UP000076842">
    <property type="component" value="Unassembled WGS sequence"/>
</dbReference>
<dbReference type="InterPro" id="IPR029063">
    <property type="entry name" value="SAM-dependent_MTases_sf"/>
</dbReference>
<dbReference type="SUPFAM" id="SSF53335">
    <property type="entry name" value="S-adenosyl-L-methionine-dependent methyltransferases"/>
    <property type="match status" value="1"/>
</dbReference>
<proteinExistence type="predicted"/>
<evidence type="ECO:0000313" key="5">
    <source>
        <dbReference type="EMBL" id="KZT57856.1"/>
    </source>
</evidence>
<dbReference type="STRING" id="1353952.A0A165GBE5"/>
<sequence length="354" mass="38752">MEETELETLVSALNKAASVLQDTLRQERLPPFDSTDPSPHPWDDGLPSPTGWYARKAILGLCHRIISLVQNPIERSVADQFSLSLLSSMNAVAQARPTVAEIVLKSGSSGVELAEVAFRSGINATKLSSIMHVLTSWDYFKETSAGRYAPTRSSRALLPDAPVANLSGTTNAGMEAASTLALTAKMPSDSGHPTPFDVYHKVNFYGWLQENPELSDEFNRGMKDWERIADPGLVVDLPVEDLGTHITLVDVGSGFGALAMQFLKQYPGWQAVLQDQPAVISEAESFWKREASEIVEAGRVSFLGHSFFEPTVLPPAREGSPYVFMIKSVLHNWPDDLAANILEVRVKPTVFVLC</sequence>
<keyword evidence="2 5" id="KW-0808">Transferase</keyword>
<keyword evidence="3" id="KW-0949">S-adenosyl-L-methionine</keyword>
<dbReference type="InterPro" id="IPR001077">
    <property type="entry name" value="COMT_C"/>
</dbReference>
<evidence type="ECO:0000313" key="6">
    <source>
        <dbReference type="Proteomes" id="UP000076842"/>
    </source>
</evidence>
<dbReference type="PANTHER" id="PTHR43712">
    <property type="entry name" value="PUTATIVE (AFU_ORTHOLOGUE AFUA_4G14580)-RELATED"/>
    <property type="match status" value="1"/>
</dbReference>
<keyword evidence="6" id="KW-1185">Reference proteome</keyword>
<accession>A0A165GBE5</accession>
<dbReference type="AlphaFoldDB" id="A0A165GBE5"/>
<dbReference type="PANTHER" id="PTHR43712:SF2">
    <property type="entry name" value="O-METHYLTRANSFERASE CICE"/>
    <property type="match status" value="1"/>
</dbReference>
<evidence type="ECO:0000256" key="3">
    <source>
        <dbReference type="ARBA" id="ARBA00022691"/>
    </source>
</evidence>
<feature type="domain" description="O-methyltransferase C-terminal" evidence="4">
    <location>
        <begin position="195"/>
        <end position="343"/>
    </location>
</feature>
<dbReference type="InterPro" id="IPR036390">
    <property type="entry name" value="WH_DNA-bd_sf"/>
</dbReference>
<dbReference type="OrthoDB" id="1606438at2759"/>
<name>A0A165GBE5_9BASI</name>
<organism evidence="5 6">
    <name type="scientific">Calocera cornea HHB12733</name>
    <dbReference type="NCBI Taxonomy" id="1353952"/>
    <lineage>
        <taxon>Eukaryota</taxon>
        <taxon>Fungi</taxon>
        <taxon>Dikarya</taxon>
        <taxon>Basidiomycota</taxon>
        <taxon>Agaricomycotina</taxon>
        <taxon>Dacrymycetes</taxon>
        <taxon>Dacrymycetales</taxon>
        <taxon>Dacrymycetaceae</taxon>
        <taxon>Calocera</taxon>
    </lineage>
</organism>